<keyword evidence="13" id="KW-1185">Reference proteome</keyword>
<dbReference type="GO" id="GO:0009073">
    <property type="term" value="P:aromatic amino acid family biosynthetic process"/>
    <property type="evidence" value="ECO:0007669"/>
    <property type="project" value="UniProtKB-KW"/>
</dbReference>
<dbReference type="HAMAP" id="MF_00109">
    <property type="entry name" value="Shikimate_kinase"/>
    <property type="match status" value="1"/>
</dbReference>
<dbReference type="InterPro" id="IPR000623">
    <property type="entry name" value="Shikimate_kinase/TSH1"/>
</dbReference>
<keyword evidence="4 11" id="KW-0028">Amino-acid biosynthesis</keyword>
<sequence>MAIVLIGFMGAGKTTVGELLSRKMNIPFIDLDKAIVELEHLSIPAIFEKFGEAYFRKLEHDVLKTYINKNIIIATGGGIIENPNNIEILKQNNLNIWVDANIDTVYNRIVGDNNRPNAQNKSFEEIKKLYNSRISRYNEIAYIKVYNEHDVTLSVQEIHNQIMTDDEN</sequence>
<evidence type="ECO:0000256" key="8">
    <source>
        <dbReference type="ARBA" id="ARBA00022840"/>
    </source>
</evidence>
<feature type="binding site" evidence="11">
    <location>
        <position position="77"/>
    </location>
    <ligand>
        <name>substrate</name>
    </ligand>
</feature>
<dbReference type="RefSeq" id="WP_111715158.1">
    <property type="nucleotide sequence ID" value="NZ_CP073819.1"/>
</dbReference>
<evidence type="ECO:0000313" key="13">
    <source>
        <dbReference type="Proteomes" id="UP000249808"/>
    </source>
</evidence>
<keyword evidence="11" id="KW-0479">Metal-binding</keyword>
<name>A0A328A0E2_9STAP</name>
<keyword evidence="11" id="KW-0460">Magnesium</keyword>
<dbReference type="EC" id="2.7.1.71" evidence="3 11"/>
<dbReference type="GO" id="GO:0008652">
    <property type="term" value="P:amino acid biosynthetic process"/>
    <property type="evidence" value="ECO:0007669"/>
    <property type="project" value="UniProtKB-KW"/>
</dbReference>
<evidence type="ECO:0000256" key="10">
    <source>
        <dbReference type="ARBA" id="ARBA00048567"/>
    </source>
</evidence>
<comment type="cofactor">
    <cofactor evidence="11">
        <name>Mg(2+)</name>
        <dbReference type="ChEBI" id="CHEBI:18420"/>
    </cofactor>
    <text evidence="11">Binds 1 Mg(2+) ion per subunit.</text>
</comment>
<feature type="binding site" evidence="11">
    <location>
        <begin position="10"/>
        <end position="15"/>
    </location>
    <ligand>
        <name>ATP</name>
        <dbReference type="ChEBI" id="CHEBI:30616"/>
    </ligand>
</feature>
<comment type="subcellular location">
    <subcellularLocation>
        <location evidence="11">Cytoplasm</location>
    </subcellularLocation>
</comment>
<evidence type="ECO:0000256" key="11">
    <source>
        <dbReference type="HAMAP-Rule" id="MF_00109"/>
    </source>
</evidence>
<gene>
    <name evidence="11" type="primary">aroK</name>
    <name evidence="12" type="ORF">BHU61_05195</name>
</gene>
<evidence type="ECO:0000256" key="2">
    <source>
        <dbReference type="ARBA" id="ARBA00006997"/>
    </source>
</evidence>
<evidence type="ECO:0000256" key="9">
    <source>
        <dbReference type="ARBA" id="ARBA00023141"/>
    </source>
</evidence>
<evidence type="ECO:0000256" key="1">
    <source>
        <dbReference type="ARBA" id="ARBA00004842"/>
    </source>
</evidence>
<dbReference type="GO" id="GO:0005829">
    <property type="term" value="C:cytosol"/>
    <property type="evidence" value="ECO:0007669"/>
    <property type="project" value="TreeGrafter"/>
</dbReference>
<comment type="pathway">
    <text evidence="1 11">Metabolic intermediate biosynthesis; chorismate biosynthesis; chorismate from D-erythrose 4-phosphate and phosphoenolpyruvate: step 5/7.</text>
</comment>
<dbReference type="PRINTS" id="PR01100">
    <property type="entry name" value="SHIKIMTKNASE"/>
</dbReference>
<comment type="caution">
    <text evidence="11">Lacks conserved residue(s) required for the propagation of feature annotation.</text>
</comment>
<feature type="binding site" evidence="11">
    <location>
        <position position="32"/>
    </location>
    <ligand>
        <name>substrate</name>
    </ligand>
</feature>
<dbReference type="Proteomes" id="UP000249808">
    <property type="component" value="Unassembled WGS sequence"/>
</dbReference>
<dbReference type="PROSITE" id="PS01128">
    <property type="entry name" value="SHIKIMATE_KINASE"/>
    <property type="match status" value="1"/>
</dbReference>
<reference evidence="12 13" key="1">
    <citation type="journal article" date="2018" name="Front. Microbiol.">
        <title>Description and Comparative Genomics of Macrococcus caseolyticus subsp. hominis subsp. nov., Macrococcus goetzii sp. nov., Macrococcus epidermidis sp. nov., and Macrococcus bohemicus sp. nov., Novel Macrococci From Human Clinical Material With Virulence Potential and Suspected Uptake of Foreign DNA by Natural Transformation.</title>
        <authorList>
            <person name="Maslanova I."/>
            <person name="Wertheimer Z."/>
            <person name="Sedlacek I."/>
            <person name="Svec P."/>
            <person name="Indrakova A."/>
            <person name="Kovarovic V."/>
            <person name="Schumann P."/>
            <person name="Sproer C."/>
            <person name="Kralova S."/>
            <person name="Sedo O."/>
            <person name="Kristofova L."/>
            <person name="Vrbovska V."/>
            <person name="Fuzik T."/>
            <person name="Petras P."/>
            <person name="Zdrahal Z."/>
            <person name="Ruzickova V."/>
            <person name="Doskar J."/>
            <person name="Pantucek R."/>
        </authorList>
    </citation>
    <scope>NUCLEOTIDE SEQUENCE [LARGE SCALE GENOMIC DNA]</scope>
    <source>
        <strain evidence="12 13">01/688</strain>
    </source>
</reference>
<dbReference type="Gene3D" id="3.40.50.300">
    <property type="entry name" value="P-loop containing nucleotide triphosphate hydrolases"/>
    <property type="match status" value="1"/>
</dbReference>
<keyword evidence="8 11" id="KW-0067">ATP-binding</keyword>
<comment type="subunit">
    <text evidence="11">Monomer.</text>
</comment>
<dbReference type="GO" id="GO:0004765">
    <property type="term" value="F:shikimate kinase activity"/>
    <property type="evidence" value="ECO:0007669"/>
    <property type="project" value="UniProtKB-UniRule"/>
</dbReference>
<dbReference type="EMBL" id="PZJH01000001">
    <property type="protein sequence ID" value="RAK46858.1"/>
    <property type="molecule type" value="Genomic_DNA"/>
</dbReference>
<keyword evidence="6 11" id="KW-0547">Nucleotide-binding</keyword>
<dbReference type="CDD" id="cd00464">
    <property type="entry name" value="SK"/>
    <property type="match status" value="1"/>
</dbReference>
<dbReference type="Pfam" id="PF01202">
    <property type="entry name" value="SKI"/>
    <property type="match status" value="1"/>
</dbReference>
<comment type="catalytic activity">
    <reaction evidence="10 11">
        <text>shikimate + ATP = 3-phosphoshikimate + ADP + H(+)</text>
        <dbReference type="Rhea" id="RHEA:13121"/>
        <dbReference type="ChEBI" id="CHEBI:15378"/>
        <dbReference type="ChEBI" id="CHEBI:30616"/>
        <dbReference type="ChEBI" id="CHEBI:36208"/>
        <dbReference type="ChEBI" id="CHEBI:145989"/>
        <dbReference type="ChEBI" id="CHEBI:456216"/>
        <dbReference type="EC" id="2.7.1.71"/>
    </reaction>
</comment>
<accession>A0A328A0E2</accession>
<evidence type="ECO:0000313" key="12">
    <source>
        <dbReference type="EMBL" id="RAK46858.1"/>
    </source>
</evidence>
<keyword evidence="7 11" id="KW-0418">Kinase</keyword>
<dbReference type="PANTHER" id="PTHR21087">
    <property type="entry name" value="SHIKIMATE KINASE"/>
    <property type="match status" value="1"/>
</dbReference>
<feature type="binding site" evidence="11">
    <location>
        <position position="115"/>
    </location>
    <ligand>
        <name>ATP</name>
        <dbReference type="ChEBI" id="CHEBI:30616"/>
    </ligand>
</feature>
<protein>
    <recommendedName>
        <fullName evidence="3 11">Shikimate kinase</fullName>
        <shortName evidence="11">SK</shortName>
        <ecNumber evidence="3 11">2.7.1.71</ecNumber>
    </recommendedName>
</protein>
<dbReference type="SUPFAM" id="SSF52540">
    <property type="entry name" value="P-loop containing nucleoside triphosphate hydrolases"/>
    <property type="match status" value="1"/>
</dbReference>
<feature type="binding site" evidence="11">
    <location>
        <position position="56"/>
    </location>
    <ligand>
        <name>substrate</name>
    </ligand>
</feature>
<proteinExistence type="inferred from homology"/>
<keyword evidence="9 11" id="KW-0057">Aromatic amino acid biosynthesis</keyword>
<evidence type="ECO:0000256" key="5">
    <source>
        <dbReference type="ARBA" id="ARBA00022679"/>
    </source>
</evidence>
<comment type="similarity">
    <text evidence="2 11">Belongs to the shikimate kinase family.</text>
</comment>
<feature type="binding site" evidence="11">
    <location>
        <position position="14"/>
    </location>
    <ligand>
        <name>Mg(2+)</name>
        <dbReference type="ChEBI" id="CHEBI:18420"/>
    </ligand>
</feature>
<keyword evidence="5 11" id="KW-0808">Transferase</keyword>
<evidence type="ECO:0000256" key="7">
    <source>
        <dbReference type="ARBA" id="ARBA00022777"/>
    </source>
</evidence>
<dbReference type="GO" id="GO:0005524">
    <property type="term" value="F:ATP binding"/>
    <property type="evidence" value="ECO:0007669"/>
    <property type="project" value="UniProtKB-UniRule"/>
</dbReference>
<dbReference type="InterPro" id="IPR023000">
    <property type="entry name" value="Shikimate_kinase_CS"/>
</dbReference>
<dbReference type="UniPathway" id="UPA00053">
    <property type="reaction ID" value="UER00088"/>
</dbReference>
<dbReference type="InterPro" id="IPR027417">
    <property type="entry name" value="P-loop_NTPase"/>
</dbReference>
<evidence type="ECO:0000256" key="4">
    <source>
        <dbReference type="ARBA" id="ARBA00022605"/>
    </source>
</evidence>
<dbReference type="GO" id="GO:0000287">
    <property type="term" value="F:magnesium ion binding"/>
    <property type="evidence" value="ECO:0007669"/>
    <property type="project" value="UniProtKB-UniRule"/>
</dbReference>
<evidence type="ECO:0000256" key="3">
    <source>
        <dbReference type="ARBA" id="ARBA00012154"/>
    </source>
</evidence>
<dbReference type="AlphaFoldDB" id="A0A328A0E2"/>
<feature type="binding site" evidence="11">
    <location>
        <position position="133"/>
    </location>
    <ligand>
        <name>substrate</name>
    </ligand>
</feature>
<keyword evidence="11" id="KW-0963">Cytoplasm</keyword>
<organism evidence="12 13">
    <name type="scientific">Macrococcus epidermidis</name>
    <dbReference type="NCBI Taxonomy" id="1902580"/>
    <lineage>
        <taxon>Bacteria</taxon>
        <taxon>Bacillati</taxon>
        <taxon>Bacillota</taxon>
        <taxon>Bacilli</taxon>
        <taxon>Bacillales</taxon>
        <taxon>Staphylococcaceae</taxon>
        <taxon>Macrococcus</taxon>
    </lineage>
</organism>
<dbReference type="InterPro" id="IPR031322">
    <property type="entry name" value="Shikimate/glucono_kinase"/>
</dbReference>
<comment type="caution">
    <text evidence="12">The sequence shown here is derived from an EMBL/GenBank/DDBJ whole genome shotgun (WGS) entry which is preliminary data.</text>
</comment>
<dbReference type="GO" id="GO:0009423">
    <property type="term" value="P:chorismate biosynthetic process"/>
    <property type="evidence" value="ECO:0007669"/>
    <property type="project" value="UniProtKB-UniRule"/>
</dbReference>
<dbReference type="PANTHER" id="PTHR21087:SF16">
    <property type="entry name" value="SHIKIMATE KINASE 1, CHLOROPLASTIC"/>
    <property type="match status" value="1"/>
</dbReference>
<evidence type="ECO:0000256" key="6">
    <source>
        <dbReference type="ARBA" id="ARBA00022741"/>
    </source>
</evidence>
<comment type="function">
    <text evidence="11">Catalyzes the specific phosphorylation of the 3-hydroxyl group of shikimic acid using ATP as a cosubstrate.</text>
</comment>